<dbReference type="SUPFAM" id="SSF52540">
    <property type="entry name" value="P-loop containing nucleoside triphosphate hydrolases"/>
    <property type="match status" value="1"/>
</dbReference>
<evidence type="ECO:0000313" key="3">
    <source>
        <dbReference type="EMBL" id="AIF26287.1"/>
    </source>
</evidence>
<dbReference type="Pfam" id="PF13635">
    <property type="entry name" value="DUF4143"/>
    <property type="match status" value="1"/>
</dbReference>
<dbReference type="InterPro" id="IPR025420">
    <property type="entry name" value="DUF4143"/>
</dbReference>
<dbReference type="EMBL" id="KJ631405">
    <property type="protein sequence ID" value="AIF26287.1"/>
    <property type="molecule type" value="Genomic_DNA"/>
</dbReference>
<evidence type="ECO:0000259" key="1">
    <source>
        <dbReference type="Pfam" id="PF13173"/>
    </source>
</evidence>
<dbReference type="PANTHER" id="PTHR33295">
    <property type="entry name" value="ATPASE"/>
    <property type="match status" value="1"/>
</dbReference>
<dbReference type="AlphaFoldDB" id="A0A0B4N1D2"/>
<reference evidence="3" key="1">
    <citation type="submission" date="2014-03" db="EMBL/GenBank/DDBJ databases">
        <title>A sequence of cellulolytic fosmid clone of goat rumen metagenome.</title>
        <authorList>
            <person name="Lee K.-T."/>
            <person name="Kim J.-Y."/>
            <person name="Kim Y.-J."/>
            <person name="Ahn J.-H."/>
            <person name="Park M.-N."/>
            <person name="Kim J.-H."/>
            <person name="Kim T.-H."/>
        </authorList>
    </citation>
    <scope>NUCLEOTIDE SEQUENCE</scope>
</reference>
<protein>
    <recommendedName>
        <fullName evidence="4">ATPase</fullName>
    </recommendedName>
</protein>
<organism evidence="3">
    <name type="scientific">uncultured bacterium Lq_025_E06</name>
    <dbReference type="NCBI Taxonomy" id="1489290"/>
    <lineage>
        <taxon>Bacteria</taxon>
        <taxon>environmental samples</taxon>
    </lineage>
</organism>
<evidence type="ECO:0008006" key="4">
    <source>
        <dbReference type="Google" id="ProtNLM"/>
    </source>
</evidence>
<proteinExistence type="predicted"/>
<name>A0A0B4N1D2_9BACT</name>
<feature type="domain" description="DUF4143" evidence="2">
    <location>
        <begin position="221"/>
        <end position="382"/>
    </location>
</feature>
<feature type="domain" description="AAA" evidence="1">
    <location>
        <begin position="18"/>
        <end position="152"/>
    </location>
</feature>
<sequence>MKREIYAKLLEWKSRRDHKPLVLDGSRQVGKTYILKEFGKKEYKTLSYVNLDKDAVAKSIFEPDHDIPRIIRTLSAHTGVDIVPKDTLIVIDEIQESAAALGCLKYFKEDFPQYDVAVAGSLLGIPIHEDQSFPVGMVELVRMSPMSLHEFLNATGNEKLTQLLLDCDWAAVNTLSQKYIDLLRQYYYVGGMPEAVACYIDGKGLGAVRMIQKDILAGYRKDFSKHAPKKEVPRIEMVWDSLPSHLAKENKKFIYGAVRKGGRAKDFEVAITWLKDAGLIYKIHRVSKIEYPLKFYEDFDVFKVFPLDVGLLGAMTDVPASQMLVGDNIFKEFKGAFTECYVNEQLARIQIPTFYHSSNESECEIDFAVQTEKRVIPIEAKAEENVKGKSLKTYIDEHPALKGLRISMKNYIDQGWMENLPLYAIEGYIRAEGIPVPEQGE</sequence>
<evidence type="ECO:0000259" key="2">
    <source>
        <dbReference type="Pfam" id="PF13635"/>
    </source>
</evidence>
<dbReference type="InterPro" id="IPR027417">
    <property type="entry name" value="P-loop_NTPase"/>
</dbReference>
<accession>A0A0B4N1D2</accession>
<dbReference type="PANTHER" id="PTHR33295:SF7">
    <property type="entry name" value="ATPASE"/>
    <property type="match status" value="1"/>
</dbReference>
<dbReference type="Pfam" id="PF13173">
    <property type="entry name" value="AAA_14"/>
    <property type="match status" value="1"/>
</dbReference>
<dbReference type="InterPro" id="IPR041682">
    <property type="entry name" value="AAA_14"/>
</dbReference>